<keyword evidence="8 9" id="KW-0472">Membrane</keyword>
<keyword evidence="3 9" id="KW-0813">Transport</keyword>
<dbReference type="GO" id="GO:0005886">
    <property type="term" value="C:plasma membrane"/>
    <property type="evidence" value="ECO:0007669"/>
    <property type="project" value="UniProtKB-SubCell"/>
</dbReference>
<dbReference type="eggNOG" id="COG0573">
    <property type="taxonomic scope" value="Bacteria"/>
</dbReference>
<evidence type="ECO:0000313" key="12">
    <source>
        <dbReference type="EMBL" id="ABV50425.1"/>
    </source>
</evidence>
<dbReference type="CDD" id="cd06261">
    <property type="entry name" value="TM_PBP2"/>
    <property type="match status" value="1"/>
</dbReference>
<evidence type="ECO:0000256" key="5">
    <source>
        <dbReference type="ARBA" id="ARBA00022592"/>
    </source>
</evidence>
<feature type="transmembrane region" description="Helical" evidence="9">
    <location>
        <begin position="28"/>
        <end position="48"/>
    </location>
</feature>
<dbReference type="AlphaFoldDB" id="A8G494"/>
<name>A8G494_PROM2</name>
<feature type="transmembrane region" description="Helical" evidence="9">
    <location>
        <begin position="243"/>
        <end position="265"/>
    </location>
</feature>
<dbReference type="PANTHER" id="PTHR30425:SF1">
    <property type="entry name" value="PHOSPHATE TRANSPORT SYSTEM PERMEASE PROTEIN PSTC"/>
    <property type="match status" value="1"/>
</dbReference>
<dbReference type="InterPro" id="IPR051124">
    <property type="entry name" value="Phosphate_Transport_Permease"/>
</dbReference>
<keyword evidence="6 9" id="KW-0812">Transmembrane</keyword>
<accession>A8G494</accession>
<comment type="subcellular location">
    <subcellularLocation>
        <location evidence="1 9">Cell membrane</location>
        <topology evidence="1 9">Multi-pass membrane protein</topology>
    </subcellularLocation>
</comment>
<reference evidence="12 13" key="1">
    <citation type="journal article" date="2007" name="PLoS Genet.">
        <title>Patterns and implications of gene gain and loss in the evolution of Prochlorococcus.</title>
        <authorList>
            <person name="Kettler G.C."/>
            <person name="Martiny A.C."/>
            <person name="Huang K."/>
            <person name="Zucker J."/>
            <person name="Coleman M.L."/>
            <person name="Rodrigue S."/>
            <person name="Chen F."/>
            <person name="Lapidus A."/>
            <person name="Ferriera S."/>
            <person name="Johnson J."/>
            <person name="Steglich C."/>
            <person name="Church G.M."/>
            <person name="Richardson P."/>
            <person name="Chisholm S.W."/>
        </authorList>
    </citation>
    <scope>NUCLEOTIDE SEQUENCE [LARGE SCALE GENOMIC DNA]</scope>
    <source>
        <strain evidence="12 13">MIT 9215</strain>
    </source>
</reference>
<evidence type="ECO:0000259" key="11">
    <source>
        <dbReference type="PROSITE" id="PS50928"/>
    </source>
</evidence>
<dbReference type="SUPFAM" id="SSF161098">
    <property type="entry name" value="MetI-like"/>
    <property type="match status" value="1"/>
</dbReference>
<comment type="function">
    <text evidence="10">Part of the binding-protein-dependent transport system for phosphate; probably responsible for the translocation of the substrate across the membrane.</text>
</comment>
<dbReference type="PANTHER" id="PTHR30425">
    <property type="entry name" value="PHOSPHATE TRANSPORT SYSTEM PERMEASE PROTEIN PST"/>
    <property type="match status" value="1"/>
</dbReference>
<feature type="transmembrane region" description="Helical" evidence="9">
    <location>
        <begin position="216"/>
        <end position="236"/>
    </location>
</feature>
<gene>
    <name evidence="12" type="primary">pstC</name>
    <name evidence="12" type="ordered locus">P9215_08101</name>
</gene>
<evidence type="ECO:0000256" key="3">
    <source>
        <dbReference type="ARBA" id="ARBA00022448"/>
    </source>
</evidence>
<sequence>MEEKLTLFKNRKRFGIEKNIDIIFKNTALVLSSFVAIILLGIILVVFFKSFESFSRYGLMFLVTSEWNPVKDEYGAFTAIYGTLVTSFLSLLITIPLGIGTAIFITEDFIPKVFREIIGSFVELLAAIPSVVLGLWAIFVMEPFLRAFFVFLYNFFGWIPLFSTEPTGRNSLLAILILVVMLLPIVTSIARDSLNQVPKKLRNAAYGIGASRWKTIFSVILPAALSGIMAGVLLALGRAMGETMAVTMIIGNSNAFSWSLLSPGYTISSMLANQFGEADGSQVSSLFYAAFVLMILSLVVNIFAQWLVKKFSLKY</sequence>
<feature type="transmembrane region" description="Helical" evidence="9">
    <location>
        <begin position="285"/>
        <end position="308"/>
    </location>
</feature>
<evidence type="ECO:0000256" key="6">
    <source>
        <dbReference type="ARBA" id="ARBA00022692"/>
    </source>
</evidence>
<dbReference type="InterPro" id="IPR035906">
    <property type="entry name" value="MetI-like_sf"/>
</dbReference>
<dbReference type="NCBIfam" id="TIGR02138">
    <property type="entry name" value="phosphate_pstC"/>
    <property type="match status" value="1"/>
</dbReference>
<dbReference type="Pfam" id="PF00528">
    <property type="entry name" value="BPD_transp_1"/>
    <property type="match status" value="1"/>
</dbReference>
<dbReference type="Proteomes" id="UP000002014">
    <property type="component" value="Chromosome"/>
</dbReference>
<feature type="transmembrane region" description="Helical" evidence="9">
    <location>
        <begin position="117"/>
        <end position="138"/>
    </location>
</feature>
<dbReference type="STRING" id="93060.P9215_08101"/>
<evidence type="ECO:0000256" key="2">
    <source>
        <dbReference type="ARBA" id="ARBA00007069"/>
    </source>
</evidence>
<feature type="domain" description="ABC transmembrane type-1" evidence="11">
    <location>
        <begin position="80"/>
        <end position="304"/>
    </location>
</feature>
<dbReference type="GO" id="GO:0006817">
    <property type="term" value="P:phosphate ion transport"/>
    <property type="evidence" value="ECO:0007669"/>
    <property type="project" value="UniProtKB-KW"/>
</dbReference>
<keyword evidence="7 9" id="KW-1133">Transmembrane helix</keyword>
<dbReference type="PROSITE" id="PS50928">
    <property type="entry name" value="ABC_TM1"/>
    <property type="match status" value="1"/>
</dbReference>
<evidence type="ECO:0000256" key="9">
    <source>
        <dbReference type="RuleBase" id="RU363032"/>
    </source>
</evidence>
<proteinExistence type="inferred from homology"/>
<protein>
    <recommendedName>
        <fullName evidence="10">Phosphate transport system permease protein</fullName>
    </recommendedName>
</protein>
<evidence type="ECO:0000256" key="4">
    <source>
        <dbReference type="ARBA" id="ARBA00022475"/>
    </source>
</evidence>
<dbReference type="Gene3D" id="1.10.3720.10">
    <property type="entry name" value="MetI-like"/>
    <property type="match status" value="1"/>
</dbReference>
<dbReference type="InterPro" id="IPR000515">
    <property type="entry name" value="MetI-like"/>
</dbReference>
<keyword evidence="4 10" id="KW-1003">Cell membrane</keyword>
<dbReference type="EMBL" id="CP000825">
    <property type="protein sequence ID" value="ABV50425.1"/>
    <property type="molecule type" value="Genomic_DNA"/>
</dbReference>
<dbReference type="HOGENOM" id="CLU_033621_1_3_3"/>
<dbReference type="OrthoDB" id="9785113at2"/>
<dbReference type="GO" id="GO:0005315">
    <property type="term" value="F:phosphate transmembrane transporter activity"/>
    <property type="evidence" value="ECO:0007669"/>
    <property type="project" value="InterPro"/>
</dbReference>
<dbReference type="RefSeq" id="WP_012007536.1">
    <property type="nucleotide sequence ID" value="NC_009840.1"/>
</dbReference>
<comment type="similarity">
    <text evidence="2 10">Belongs to the binding-protein-dependent transport system permease family. CysTW subfamily.</text>
</comment>
<evidence type="ECO:0000256" key="8">
    <source>
        <dbReference type="ARBA" id="ARBA00023136"/>
    </source>
</evidence>
<feature type="transmembrane region" description="Helical" evidence="9">
    <location>
        <begin position="171"/>
        <end position="190"/>
    </location>
</feature>
<dbReference type="InterPro" id="IPR011864">
    <property type="entry name" value="Phosphate_PstC"/>
</dbReference>
<evidence type="ECO:0000256" key="7">
    <source>
        <dbReference type="ARBA" id="ARBA00022989"/>
    </source>
</evidence>
<evidence type="ECO:0000256" key="10">
    <source>
        <dbReference type="RuleBase" id="RU363054"/>
    </source>
</evidence>
<feature type="transmembrane region" description="Helical" evidence="9">
    <location>
        <begin position="144"/>
        <end position="164"/>
    </location>
</feature>
<evidence type="ECO:0000313" key="13">
    <source>
        <dbReference type="Proteomes" id="UP000002014"/>
    </source>
</evidence>
<dbReference type="KEGG" id="pmh:P9215_08101"/>
<evidence type="ECO:0000256" key="1">
    <source>
        <dbReference type="ARBA" id="ARBA00004651"/>
    </source>
</evidence>
<keyword evidence="5 10" id="KW-0592">Phosphate transport</keyword>
<organism evidence="12 13">
    <name type="scientific">Prochlorococcus marinus (strain MIT 9215)</name>
    <dbReference type="NCBI Taxonomy" id="93060"/>
    <lineage>
        <taxon>Bacteria</taxon>
        <taxon>Bacillati</taxon>
        <taxon>Cyanobacteriota</taxon>
        <taxon>Cyanophyceae</taxon>
        <taxon>Synechococcales</taxon>
        <taxon>Prochlorococcaceae</taxon>
        <taxon>Prochlorococcus</taxon>
    </lineage>
</organism>
<feature type="transmembrane region" description="Helical" evidence="9">
    <location>
        <begin position="79"/>
        <end position="105"/>
    </location>
</feature>